<dbReference type="PANTHER" id="PTHR43394:SF1">
    <property type="entry name" value="ATP-BINDING CASSETTE SUB-FAMILY B MEMBER 10, MITOCHONDRIAL"/>
    <property type="match status" value="1"/>
</dbReference>
<dbReference type="PROSITE" id="PS50893">
    <property type="entry name" value="ABC_TRANSPORTER_2"/>
    <property type="match status" value="1"/>
</dbReference>
<evidence type="ECO:0000256" key="1">
    <source>
        <dbReference type="ARBA" id="ARBA00004651"/>
    </source>
</evidence>
<evidence type="ECO:0000256" key="3">
    <source>
        <dbReference type="ARBA" id="ARBA00022741"/>
    </source>
</evidence>
<dbReference type="PANTHER" id="PTHR43394">
    <property type="entry name" value="ATP-DEPENDENT PERMEASE MDL1, MITOCHONDRIAL"/>
    <property type="match status" value="1"/>
</dbReference>
<name>A0A8J4A0S8_9ACTN</name>
<evidence type="ECO:0000313" key="11">
    <source>
        <dbReference type="Proteomes" id="UP000635606"/>
    </source>
</evidence>
<evidence type="ECO:0000256" key="4">
    <source>
        <dbReference type="ARBA" id="ARBA00022840"/>
    </source>
</evidence>
<dbReference type="RefSeq" id="WP_203930696.1">
    <property type="nucleotide sequence ID" value="NZ_BOPH01000082.1"/>
</dbReference>
<dbReference type="Gene3D" id="1.20.1560.10">
    <property type="entry name" value="ABC transporter type 1, transmembrane domain"/>
    <property type="match status" value="1"/>
</dbReference>
<evidence type="ECO:0000256" key="5">
    <source>
        <dbReference type="ARBA" id="ARBA00022989"/>
    </source>
</evidence>
<comment type="subcellular location">
    <subcellularLocation>
        <location evidence="1">Cell membrane</location>
        <topology evidence="1">Multi-pass membrane protein</topology>
    </subcellularLocation>
</comment>
<reference evidence="10" key="1">
    <citation type="submission" date="2021-01" db="EMBL/GenBank/DDBJ databases">
        <title>Whole genome shotgun sequence of Virgisporangium ochraceum NBRC 16418.</title>
        <authorList>
            <person name="Komaki H."/>
            <person name="Tamura T."/>
        </authorList>
    </citation>
    <scope>NUCLEOTIDE SEQUENCE</scope>
    <source>
        <strain evidence="10">NBRC 16418</strain>
    </source>
</reference>
<keyword evidence="2 7" id="KW-0812">Transmembrane</keyword>
<dbReference type="GO" id="GO:0005886">
    <property type="term" value="C:plasma membrane"/>
    <property type="evidence" value="ECO:0007669"/>
    <property type="project" value="UniProtKB-SubCell"/>
</dbReference>
<dbReference type="Pfam" id="PF00005">
    <property type="entry name" value="ABC_tran"/>
    <property type="match status" value="1"/>
</dbReference>
<accession>A0A8J4A0S8</accession>
<comment type="caution">
    <text evidence="10">The sequence shown here is derived from an EMBL/GenBank/DDBJ whole genome shotgun (WGS) entry which is preliminary data.</text>
</comment>
<evidence type="ECO:0000256" key="2">
    <source>
        <dbReference type="ARBA" id="ARBA00022692"/>
    </source>
</evidence>
<organism evidence="10 11">
    <name type="scientific">Virgisporangium ochraceum</name>
    <dbReference type="NCBI Taxonomy" id="65505"/>
    <lineage>
        <taxon>Bacteria</taxon>
        <taxon>Bacillati</taxon>
        <taxon>Actinomycetota</taxon>
        <taxon>Actinomycetes</taxon>
        <taxon>Micromonosporales</taxon>
        <taxon>Micromonosporaceae</taxon>
        <taxon>Virgisporangium</taxon>
    </lineage>
</organism>
<dbReference type="AlphaFoldDB" id="A0A8J4A0S8"/>
<keyword evidence="3" id="KW-0547">Nucleotide-binding</keyword>
<dbReference type="GO" id="GO:0016887">
    <property type="term" value="F:ATP hydrolysis activity"/>
    <property type="evidence" value="ECO:0007669"/>
    <property type="project" value="InterPro"/>
</dbReference>
<dbReference type="EMBL" id="BOPH01000082">
    <property type="protein sequence ID" value="GIJ70806.1"/>
    <property type="molecule type" value="Genomic_DNA"/>
</dbReference>
<feature type="domain" description="ABC transmembrane type-1" evidence="9">
    <location>
        <begin position="34"/>
        <end position="315"/>
    </location>
</feature>
<keyword evidence="4" id="KW-0067">ATP-binding</keyword>
<protein>
    <submittedName>
        <fullName evidence="10">Multidrug ABC transporter permease</fullName>
    </submittedName>
</protein>
<feature type="transmembrane region" description="Helical" evidence="7">
    <location>
        <begin position="135"/>
        <end position="157"/>
    </location>
</feature>
<dbReference type="InterPro" id="IPR027417">
    <property type="entry name" value="P-loop_NTPase"/>
</dbReference>
<dbReference type="SUPFAM" id="SSF52540">
    <property type="entry name" value="P-loop containing nucleoside triphosphate hydrolases"/>
    <property type="match status" value="1"/>
</dbReference>
<feature type="domain" description="ABC transporter" evidence="8">
    <location>
        <begin position="349"/>
        <end position="609"/>
    </location>
</feature>
<dbReference type="PROSITE" id="PS00211">
    <property type="entry name" value="ABC_TRANSPORTER_1"/>
    <property type="match status" value="1"/>
</dbReference>
<feature type="transmembrane region" description="Helical" evidence="7">
    <location>
        <begin position="163"/>
        <end position="183"/>
    </location>
</feature>
<dbReference type="InterPro" id="IPR039421">
    <property type="entry name" value="Type_1_exporter"/>
</dbReference>
<sequence>MSAESSNVEATPGLRVAARYAATLTWRAAPGTTLAYVVLVVLESAAPVTAAWLTKVLLDRLVGGGPIGWLAGGLGVVGVVLAVVPACGAYVNNEIGRRVGLHATDRLYAATEQFTGLARFEDPRFVDRLRMAKQAAAGCASLATGVFGMARGALMLVGFVGSLLVLSPTMTIIVVVVAVPALLAQLRLSRRRATMTLALGPTERREFFYSELLTGINAVKEVRLFGTARFLRDRMIGERVVANTARRRLDRSELRAEAGLGALGALAAGGGLLWAILAVRSGGLTIGDVTVFLAAVAGVQGGLHSLIGSIATTHHDLLMFQHFAAVVDTGPDQPPPARPAALAPLRHGIELRGVSFRYSDEHPWILRDVDLFLPANSSTAIVGLNGAGKSTLVKLLCRFYDPTRGSILWDGTDLRDVPVGDLRQRVSAVFQDHMNYDLSAAENVGIGDVTAIDDRARITAAADLAGVDGTLRDLPQGYDTLLSRIFFAEPARGTGGDLARDLARPSTGVVLSGGQWQRVALARAFFRDARDLAILDEPSSGLDAQAEHDLHQRMRQHRADGATLLISHRLNTVRDADQIIVLDDGAVTESGTHAELVAGDGAYARLFRLQASGFRSGPDVVPGDVLEAV</sequence>
<dbReference type="SMART" id="SM00382">
    <property type="entry name" value="AAA"/>
    <property type="match status" value="1"/>
</dbReference>
<feature type="transmembrane region" description="Helical" evidence="7">
    <location>
        <begin position="256"/>
        <end position="277"/>
    </location>
</feature>
<evidence type="ECO:0000259" key="9">
    <source>
        <dbReference type="PROSITE" id="PS50929"/>
    </source>
</evidence>
<feature type="transmembrane region" description="Helical" evidence="7">
    <location>
        <begin position="66"/>
        <end position="91"/>
    </location>
</feature>
<feature type="transmembrane region" description="Helical" evidence="7">
    <location>
        <begin position="34"/>
        <end position="54"/>
    </location>
</feature>
<dbReference type="SUPFAM" id="SSF90123">
    <property type="entry name" value="ABC transporter transmembrane region"/>
    <property type="match status" value="1"/>
</dbReference>
<dbReference type="InterPro" id="IPR011527">
    <property type="entry name" value="ABC1_TM_dom"/>
</dbReference>
<dbReference type="InterPro" id="IPR003593">
    <property type="entry name" value="AAA+_ATPase"/>
</dbReference>
<evidence type="ECO:0000313" key="10">
    <source>
        <dbReference type="EMBL" id="GIJ70806.1"/>
    </source>
</evidence>
<dbReference type="GO" id="GO:0015421">
    <property type="term" value="F:ABC-type oligopeptide transporter activity"/>
    <property type="evidence" value="ECO:0007669"/>
    <property type="project" value="TreeGrafter"/>
</dbReference>
<dbReference type="InterPro" id="IPR036640">
    <property type="entry name" value="ABC1_TM_sf"/>
</dbReference>
<keyword evidence="6 7" id="KW-0472">Membrane</keyword>
<keyword evidence="5 7" id="KW-1133">Transmembrane helix</keyword>
<dbReference type="PROSITE" id="PS50929">
    <property type="entry name" value="ABC_TM1F"/>
    <property type="match status" value="1"/>
</dbReference>
<dbReference type="Proteomes" id="UP000635606">
    <property type="component" value="Unassembled WGS sequence"/>
</dbReference>
<gene>
    <name evidence="10" type="ORF">Voc01_057230</name>
</gene>
<evidence type="ECO:0000259" key="8">
    <source>
        <dbReference type="PROSITE" id="PS50893"/>
    </source>
</evidence>
<dbReference type="InterPro" id="IPR003439">
    <property type="entry name" value="ABC_transporter-like_ATP-bd"/>
</dbReference>
<proteinExistence type="predicted"/>
<dbReference type="InterPro" id="IPR017871">
    <property type="entry name" value="ABC_transporter-like_CS"/>
</dbReference>
<dbReference type="Gene3D" id="3.40.50.300">
    <property type="entry name" value="P-loop containing nucleotide triphosphate hydrolases"/>
    <property type="match status" value="1"/>
</dbReference>
<evidence type="ECO:0000256" key="6">
    <source>
        <dbReference type="ARBA" id="ARBA00023136"/>
    </source>
</evidence>
<evidence type="ECO:0000256" key="7">
    <source>
        <dbReference type="SAM" id="Phobius"/>
    </source>
</evidence>
<dbReference type="GO" id="GO:0005524">
    <property type="term" value="F:ATP binding"/>
    <property type="evidence" value="ECO:0007669"/>
    <property type="project" value="UniProtKB-KW"/>
</dbReference>
<keyword evidence="11" id="KW-1185">Reference proteome</keyword>